<reference evidence="1 2" key="1">
    <citation type="journal article" date="2013" name="Nat. Genet.">
        <title>The genome of the hydatid tapeworm Echinococcus granulosus.</title>
        <authorList>
            <person name="Zheng H."/>
            <person name="Zhang W."/>
            <person name="Zhang L."/>
            <person name="Zhang Z."/>
            <person name="Li J."/>
            <person name="Lu G."/>
            <person name="Zhu Y."/>
            <person name="Wang Y."/>
            <person name="Huang Y."/>
            <person name="Liu J."/>
            <person name="Kang H."/>
            <person name="Chen J."/>
            <person name="Wang L."/>
            <person name="Chen A."/>
            <person name="Yu S."/>
            <person name="Gao Z."/>
            <person name="Jin L."/>
            <person name="Gu W."/>
            <person name="Wang Z."/>
            <person name="Zhao L."/>
            <person name="Shi B."/>
            <person name="Wen H."/>
            <person name="Lin R."/>
            <person name="Jones M.K."/>
            <person name="Brejova B."/>
            <person name="Vinar T."/>
            <person name="Zhao G."/>
            <person name="McManus D.P."/>
            <person name="Chen Z."/>
            <person name="Zhou Y."/>
            <person name="Wang S."/>
        </authorList>
    </citation>
    <scope>NUCLEOTIDE SEQUENCE [LARGE SCALE GENOMIC DNA]</scope>
</reference>
<accession>W6U3T5</accession>
<sequence length="230" mass="25800">MKLFSIYCNFVQRAIISSTSKFEAFIAFTYKKYQVTSPMGLRNNTNYLQILEGSNAKYSTSVSKTLLRKIVTKIKKENHCVLDAADKFELRFVNHTFSASFWLLGYAKVLSLCYPGHRLGICQGFNFGATAAGLCGQFFCMPANNYQSSPSFKKIDDLSVKIQRELCKSPKLGFCFIFAKYGAKAKASISIKFTSREAVFIPVSRNGVSKNIISSTEVVPQFQQLVSQMI</sequence>
<proteinExistence type="predicted"/>
<comment type="caution">
    <text evidence="1">The sequence shown here is derived from an EMBL/GenBank/DDBJ whole genome shotgun (WGS) entry which is preliminary data.</text>
</comment>
<name>W6U3T5_ECHGR</name>
<dbReference type="GeneID" id="36345091"/>
<evidence type="ECO:0000313" key="2">
    <source>
        <dbReference type="Proteomes" id="UP000019149"/>
    </source>
</evidence>
<dbReference type="CTD" id="36345091"/>
<organism evidence="1 2">
    <name type="scientific">Echinococcus granulosus</name>
    <name type="common">Hydatid tapeworm</name>
    <dbReference type="NCBI Taxonomy" id="6210"/>
    <lineage>
        <taxon>Eukaryota</taxon>
        <taxon>Metazoa</taxon>
        <taxon>Spiralia</taxon>
        <taxon>Lophotrochozoa</taxon>
        <taxon>Platyhelminthes</taxon>
        <taxon>Cestoda</taxon>
        <taxon>Eucestoda</taxon>
        <taxon>Cyclophyllidea</taxon>
        <taxon>Taeniidae</taxon>
        <taxon>Echinococcus</taxon>
        <taxon>Echinococcus granulosus group</taxon>
    </lineage>
</organism>
<keyword evidence="2" id="KW-1185">Reference proteome</keyword>
<dbReference type="EMBL" id="APAU02000145">
    <property type="protein sequence ID" value="EUB55768.1"/>
    <property type="molecule type" value="Genomic_DNA"/>
</dbReference>
<gene>
    <name evidence="1" type="ORF">EGR_09376</name>
</gene>
<protein>
    <submittedName>
        <fullName evidence="1">Uncharacterized protein</fullName>
    </submittedName>
</protein>
<dbReference type="AlphaFoldDB" id="W6U3T5"/>
<dbReference type="RefSeq" id="XP_024346964.1">
    <property type="nucleotide sequence ID" value="XM_024498625.1"/>
</dbReference>
<evidence type="ECO:0000313" key="1">
    <source>
        <dbReference type="EMBL" id="EUB55768.1"/>
    </source>
</evidence>
<dbReference type="Proteomes" id="UP000019149">
    <property type="component" value="Unassembled WGS sequence"/>
</dbReference>
<dbReference type="KEGG" id="egl:EGR_09376"/>